<accession>A0A9Q8YD03</accession>
<keyword evidence="1" id="KW-0614">Plasmid</keyword>
<organism evidence="1 3">
    <name type="scientific">Ensifer adhaerens</name>
    <name type="common">Sinorhizobium morelense</name>
    <dbReference type="NCBI Taxonomy" id="106592"/>
    <lineage>
        <taxon>Bacteria</taxon>
        <taxon>Pseudomonadati</taxon>
        <taxon>Pseudomonadota</taxon>
        <taxon>Alphaproteobacteria</taxon>
        <taxon>Hyphomicrobiales</taxon>
        <taxon>Rhizobiaceae</taxon>
        <taxon>Sinorhizobium/Ensifer group</taxon>
        <taxon>Ensifer</taxon>
    </lineage>
</organism>
<dbReference type="AlphaFoldDB" id="A0A9Q8YD03"/>
<evidence type="ECO:0000313" key="4">
    <source>
        <dbReference type="Proteomes" id="UP001214094"/>
    </source>
</evidence>
<evidence type="ECO:0000313" key="2">
    <source>
        <dbReference type="EMBL" id="WFP93654.1"/>
    </source>
</evidence>
<dbReference type="EMBL" id="CP121309">
    <property type="protein sequence ID" value="WFP93654.1"/>
    <property type="molecule type" value="Genomic_DNA"/>
</dbReference>
<protein>
    <submittedName>
        <fullName evidence="1">Uncharacterized protein</fullName>
    </submittedName>
</protein>
<reference evidence="2 4" key="2">
    <citation type="submission" date="2023-03" db="EMBL/GenBank/DDBJ databases">
        <title>Comparative genome and transcriptome analysis combination mining strategies for increasing vitamin B12 production of Ensifer adhaerens strain.</title>
        <authorList>
            <person name="Yongheng L."/>
        </authorList>
    </citation>
    <scope>NUCLEOTIDE SEQUENCE [LARGE SCALE GENOMIC DNA]</scope>
    <source>
        <strain evidence="2 4">Casida A-T305</strain>
        <plasmid evidence="2 4">unnamedA</plasmid>
    </source>
</reference>
<dbReference type="OrthoDB" id="9890032at2"/>
<evidence type="ECO:0000313" key="3">
    <source>
        <dbReference type="Proteomes" id="UP001055460"/>
    </source>
</evidence>
<name>A0A9Q8YD03_ENSAD</name>
<geneLocation type="plasmid" evidence="1 3">
    <name>pA</name>
</geneLocation>
<dbReference type="EMBL" id="CP098808">
    <property type="protein sequence ID" value="USJ26266.1"/>
    <property type="molecule type" value="Genomic_DNA"/>
</dbReference>
<evidence type="ECO:0000313" key="1">
    <source>
        <dbReference type="EMBL" id="USJ26266.1"/>
    </source>
</evidence>
<dbReference type="RefSeq" id="WP_034789801.1">
    <property type="nucleotide sequence ID" value="NZ_CAXURO020000002.1"/>
</dbReference>
<sequence length="59" mass="6167">MDERSVENTCEATGSTAELQEIARKLASLAQEIRSIAATPLGETVVLDESGDGSETAVD</sequence>
<dbReference type="KEGG" id="eah:FA04_20395"/>
<proteinExistence type="predicted"/>
<keyword evidence="4" id="KW-1185">Reference proteome</keyword>
<dbReference type="Proteomes" id="UP001214094">
    <property type="component" value="Plasmid unnamedA"/>
</dbReference>
<geneLocation type="plasmid" evidence="2 4">
    <name>unnamedA</name>
</geneLocation>
<reference evidence="1" key="1">
    <citation type="submission" date="2022-06" db="EMBL/GenBank/DDBJ databases">
        <title>Physiological and biochemical characterization and genomic elucidation of a strain of the genus Ensifer adhaerens M8 that combines arsenic oxidation and chromium reduction.</title>
        <authorList>
            <person name="Li X."/>
            <person name="Yu c."/>
        </authorList>
    </citation>
    <scope>NUCLEOTIDE SEQUENCE</scope>
    <source>
        <strain evidence="1">M8</strain>
        <plasmid evidence="1">pA</plasmid>
    </source>
</reference>
<gene>
    <name evidence="1" type="ORF">NE863_20070</name>
    <name evidence="2" type="ORF">P4B07_20660</name>
</gene>
<dbReference type="Proteomes" id="UP001055460">
    <property type="component" value="Plasmid pA"/>
</dbReference>
<dbReference type="GeneID" id="29521224"/>